<reference evidence="2" key="1">
    <citation type="submission" date="2017-02" db="UniProtKB">
        <authorList>
            <consortium name="WormBaseParasite"/>
        </authorList>
    </citation>
    <scope>IDENTIFICATION</scope>
</reference>
<proteinExistence type="predicted"/>
<evidence type="ECO:0000313" key="2">
    <source>
        <dbReference type="WBParaSite" id="HPLM_0001175001-mRNA-1"/>
    </source>
</evidence>
<keyword evidence="1" id="KW-0812">Transmembrane</keyword>
<dbReference type="InterPro" id="IPR051697">
    <property type="entry name" value="Patched_domain-protein"/>
</dbReference>
<name>A0A0N4WKW8_HAEPC</name>
<dbReference type="PANTHER" id="PTHR10796:SF187">
    <property type="entry name" value="SSD DOMAIN-CONTAINING PROTEIN"/>
    <property type="match status" value="1"/>
</dbReference>
<dbReference type="GO" id="GO:0005886">
    <property type="term" value="C:plasma membrane"/>
    <property type="evidence" value="ECO:0007669"/>
    <property type="project" value="TreeGrafter"/>
</dbReference>
<protein>
    <submittedName>
        <fullName evidence="2">SSD domain-containing protein</fullName>
    </submittedName>
</protein>
<dbReference type="PANTHER" id="PTHR10796">
    <property type="entry name" value="PATCHED-RELATED"/>
    <property type="match status" value="1"/>
</dbReference>
<feature type="transmembrane region" description="Helical" evidence="1">
    <location>
        <begin position="400"/>
        <end position="425"/>
    </location>
</feature>
<feature type="transmembrane region" description="Helical" evidence="1">
    <location>
        <begin position="478"/>
        <end position="501"/>
    </location>
</feature>
<sequence length="683" mass="75913">LLWLFCLHQSWSRYSSAAVHPTEKLAFILAHDGPGITVSAIIVVATTMLGAAIAPQRHMESTMVAMSAAVAILFIFLIMFVAVFVYIGGRREAKGVKWYQCFTTGDTHFTAPNLSDFDSSALFTLHDRLIDTRPSVARALGDRLVARNSRYPIVIVCTIVLIFAIWGCINMKIDLREEHFLPSAAPARSFLEEYREMFGKTTQFVEIVIDEPVEYDNDEVRDSILELMDSAVAAGYASRAISWLAEFVKFEKNTIYDINADTFVPVVNLVFLETDPYKRFASDITFDRHQTQITRSRMYLELTQKGVDERVTLVQSLITKSRDYHLPVSIRAPFTMSLKHDVSVLSSGLFVFGISLVCLFVLSIVLLGQPALTCVLVFTSVAVFVETIGYSTHWGVPMNVLTVTMAISANMLTSVVVMAFCYSYSVSGKQQMRAGVRIQYSFQATFLPVVFACLVPVITYLPLFAVDAPIVSHLFKVLLVNSIATLLHYLFFLPNLCLLFSTHLPTCSSVSCAECCCDFDDESSIYYIPTTARAVHPEGVYQHTSYTYSVPQSIVTGGPPNYLAIAGPPPAPSYAGDLLQRHLKPLGRIGIHERDLGTIRFMKLRLVRESPPVPHLSPSDPDNHPSTITIIINIMGHTSKIRPSTCINNVGGRLSIHSLILTIHPMVIVDRLLKVMCSFYVSA</sequence>
<dbReference type="WBParaSite" id="HPLM_0001175001-mRNA-1">
    <property type="protein sequence ID" value="HPLM_0001175001-mRNA-1"/>
    <property type="gene ID" value="HPLM_0001175001"/>
</dbReference>
<keyword evidence="1" id="KW-0472">Membrane</keyword>
<feature type="transmembrane region" description="Helical" evidence="1">
    <location>
        <begin position="66"/>
        <end position="87"/>
    </location>
</feature>
<dbReference type="GO" id="GO:0030659">
    <property type="term" value="C:cytoplasmic vesicle membrane"/>
    <property type="evidence" value="ECO:0007669"/>
    <property type="project" value="TreeGrafter"/>
</dbReference>
<dbReference type="Gene3D" id="1.20.1640.10">
    <property type="entry name" value="Multidrug efflux transporter AcrB transmembrane domain"/>
    <property type="match status" value="1"/>
</dbReference>
<dbReference type="GO" id="GO:0006897">
    <property type="term" value="P:endocytosis"/>
    <property type="evidence" value="ECO:0007669"/>
    <property type="project" value="TreeGrafter"/>
</dbReference>
<dbReference type="AlphaFoldDB" id="A0A0N4WKW8"/>
<dbReference type="GO" id="GO:0018996">
    <property type="term" value="P:molting cycle, collagen and cuticulin-based cuticle"/>
    <property type="evidence" value="ECO:0007669"/>
    <property type="project" value="TreeGrafter"/>
</dbReference>
<organism evidence="2">
    <name type="scientific">Haemonchus placei</name>
    <name type="common">Barber's pole worm</name>
    <dbReference type="NCBI Taxonomy" id="6290"/>
    <lineage>
        <taxon>Eukaryota</taxon>
        <taxon>Metazoa</taxon>
        <taxon>Ecdysozoa</taxon>
        <taxon>Nematoda</taxon>
        <taxon>Chromadorea</taxon>
        <taxon>Rhabditida</taxon>
        <taxon>Rhabditina</taxon>
        <taxon>Rhabditomorpha</taxon>
        <taxon>Strongyloidea</taxon>
        <taxon>Trichostrongylidae</taxon>
        <taxon>Haemonchus</taxon>
    </lineage>
</organism>
<accession>A0A0N4WKW8</accession>
<feature type="transmembrane region" description="Helical" evidence="1">
    <location>
        <begin position="370"/>
        <end position="388"/>
    </location>
</feature>
<dbReference type="SUPFAM" id="SSF82866">
    <property type="entry name" value="Multidrug efflux transporter AcrB transmembrane domain"/>
    <property type="match status" value="1"/>
</dbReference>
<evidence type="ECO:0000256" key="1">
    <source>
        <dbReference type="SAM" id="Phobius"/>
    </source>
</evidence>
<feature type="transmembrane region" description="Helical" evidence="1">
    <location>
        <begin position="33"/>
        <end position="54"/>
    </location>
</feature>
<feature type="transmembrane region" description="Helical" evidence="1">
    <location>
        <begin position="344"/>
        <end position="364"/>
    </location>
</feature>
<feature type="transmembrane region" description="Helical" evidence="1">
    <location>
        <begin position="445"/>
        <end position="466"/>
    </location>
</feature>
<keyword evidence="1" id="KW-1133">Transmembrane helix</keyword>
<feature type="transmembrane region" description="Helical" evidence="1">
    <location>
        <begin position="151"/>
        <end position="169"/>
    </location>
</feature>